<gene>
    <name evidence="2" type="ORF">NEQG_02652</name>
</gene>
<organism evidence="2 3">
    <name type="scientific">Nematocida parisii (strain ERTm3)</name>
    <name type="common">Nematode killer fungus</name>
    <dbReference type="NCBI Taxonomy" id="935791"/>
    <lineage>
        <taxon>Eukaryota</taxon>
        <taxon>Fungi</taxon>
        <taxon>Fungi incertae sedis</taxon>
        <taxon>Microsporidia</taxon>
        <taxon>Nematocida</taxon>
    </lineage>
</organism>
<dbReference type="HOGENOM" id="CLU_061006_0_0_1"/>
<sequence length="383" mass="42760">MGLDFELETKKCAETLFISGGLFLTCMLVWKVVFSAPEEAAGSLCVRTPEPNQLHSEESKRRMQIINASDLGYIFISSCGMPNPLCFTLSYGLNYTSFFIGIGNKKKYSINTKNAIRQQILQIEKKVCHFIKRDTVMATKLGRVCASKELIKKLGNFRLCTISEKLGACLKKNEGGVYSINEWADRTHTGMICKILVWTEAQKKLRVEKTKVPGWVMECIIAQMKWPTPDEADGFSVGFAGRIMQKINSVDTWPMAGVIRQSITVFQDVSDGAHPRAVLFSLCKRAFIISSSAKVPGRFNPSNGVANINNVFIYDEKCALGIKVLSSEEQVEGIVLAEDEITRNGTEETVRGEIIQHFIIPSSESHRSFSGYTKQEFTAHLIL</sequence>
<protein>
    <submittedName>
        <fullName evidence="2">Uncharacterized protein</fullName>
    </submittedName>
</protein>
<evidence type="ECO:0000313" key="3">
    <source>
        <dbReference type="Proteomes" id="UP000002872"/>
    </source>
</evidence>
<reference evidence="2" key="1">
    <citation type="submission" date="2011-01" db="EMBL/GenBank/DDBJ databases">
        <title>The Genome Sequence of Nematocida parisii strain ERTm3.</title>
        <authorList>
            <consortium name="The Broad Institute Genome Sequencing Platform"/>
            <consortium name="The Broad Institute Genome Sequencing Center for Infectious Disease"/>
            <person name="Cuomo C."/>
            <person name="Troemel E."/>
            <person name="Young S.K."/>
            <person name="Zeng Q."/>
            <person name="Gargeya S."/>
            <person name="Fitzgerald M."/>
            <person name="Haas B."/>
            <person name="Abouelleil A."/>
            <person name="Alvarado L."/>
            <person name="Arachchi H.M."/>
            <person name="Berlin A."/>
            <person name="Chapman S.B."/>
            <person name="Gearin G."/>
            <person name="Goldberg J."/>
            <person name="Griggs A."/>
            <person name="Gujja S."/>
            <person name="Hansen M."/>
            <person name="Heiman D."/>
            <person name="Howarth C."/>
            <person name="Larimer J."/>
            <person name="Lui A."/>
            <person name="MacDonald P.J.P."/>
            <person name="McCowen C."/>
            <person name="Montmayeur A."/>
            <person name="Murphy C."/>
            <person name="Neiman D."/>
            <person name="Pearson M."/>
            <person name="Priest M."/>
            <person name="Roberts A."/>
            <person name="Saif S."/>
            <person name="Shea T."/>
            <person name="Sisk P."/>
            <person name="Stolte C."/>
            <person name="Sykes S."/>
            <person name="Wortman J."/>
            <person name="Nusbaum C."/>
            <person name="Birren B."/>
        </authorList>
    </citation>
    <scope>NUCLEOTIDE SEQUENCE</scope>
    <source>
        <strain evidence="2">ERTm3</strain>
    </source>
</reference>
<dbReference type="AlphaFoldDB" id="I3ED64"/>
<dbReference type="InParanoid" id="I3ED64"/>
<dbReference type="VEuPathDB" id="MicrosporidiaDB:NEQG_02652"/>
<feature type="transmembrane region" description="Helical" evidence="1">
    <location>
        <begin position="12"/>
        <end position="30"/>
    </location>
</feature>
<accession>I3ED64</accession>
<dbReference type="Proteomes" id="UP000002872">
    <property type="component" value="Unassembled WGS sequence"/>
</dbReference>
<keyword evidence="1" id="KW-0812">Transmembrane</keyword>
<keyword evidence="1" id="KW-1133">Transmembrane helix</keyword>
<keyword evidence="1" id="KW-0472">Membrane</keyword>
<evidence type="ECO:0000256" key="1">
    <source>
        <dbReference type="SAM" id="Phobius"/>
    </source>
</evidence>
<name>I3ED64_NEMP3</name>
<keyword evidence="3" id="KW-1185">Reference proteome</keyword>
<dbReference type="OrthoDB" id="2196736at2759"/>
<evidence type="ECO:0000313" key="2">
    <source>
        <dbReference type="EMBL" id="EIJ87161.1"/>
    </source>
</evidence>
<proteinExistence type="predicted"/>
<dbReference type="EMBL" id="GL870886">
    <property type="protein sequence ID" value="EIJ87161.1"/>
    <property type="molecule type" value="Genomic_DNA"/>
</dbReference>